<accession>A0A174GQQ2</accession>
<dbReference type="CDD" id="cd00761">
    <property type="entry name" value="Glyco_tranf_GTA_type"/>
    <property type="match status" value="1"/>
</dbReference>
<dbReference type="EC" id="2.4.-.-" evidence="4"/>
<evidence type="ECO:0000259" key="3">
    <source>
        <dbReference type="Pfam" id="PF00535"/>
    </source>
</evidence>
<dbReference type="AlphaFoldDB" id="A0A174GQQ2"/>
<reference evidence="4 5" key="1">
    <citation type="submission" date="2015-09" db="EMBL/GenBank/DDBJ databases">
        <authorList>
            <consortium name="Pathogen Informatics"/>
        </authorList>
    </citation>
    <scope>NUCLEOTIDE SEQUENCE [LARGE SCALE GENOMIC DNA]</scope>
    <source>
        <strain evidence="4 5">2789STDY5834856</strain>
    </source>
</reference>
<dbReference type="Proteomes" id="UP000095594">
    <property type="component" value="Unassembled WGS sequence"/>
</dbReference>
<dbReference type="SUPFAM" id="SSF53448">
    <property type="entry name" value="Nucleotide-diphospho-sugar transferases"/>
    <property type="match status" value="1"/>
</dbReference>
<dbReference type="EC" id="2.4.1.212" evidence="4"/>
<feature type="domain" description="Glycosyltransferase 2-like" evidence="3">
    <location>
        <begin position="6"/>
        <end position="161"/>
    </location>
</feature>
<evidence type="ECO:0000256" key="2">
    <source>
        <dbReference type="ARBA" id="ARBA00022679"/>
    </source>
</evidence>
<keyword evidence="1 4" id="KW-0328">Glycosyltransferase</keyword>
<dbReference type="Pfam" id="PF00535">
    <property type="entry name" value="Glycos_transf_2"/>
    <property type="match status" value="1"/>
</dbReference>
<evidence type="ECO:0000313" key="4">
    <source>
        <dbReference type="EMBL" id="CUO65032.1"/>
    </source>
</evidence>
<dbReference type="RefSeq" id="WP_055266104.1">
    <property type="nucleotide sequence ID" value="NZ_CABIXQ010000012.1"/>
</dbReference>
<sequence>MKPLVSVIVPVYNVEKYLNKCVDSIINQTLKDIEIILVNDGSTDNCPSIIDEYAKSDNRIIAIHKENGGQGSARNAGLDIARGEYIGFVDSDDWIDLNMYEELYESLLNNNADIAICSRQVYYEDYSIKYSIKVNNHVYKNIDKNIINYITSDMIYPNALLVTNKLYKAKLIKYKLINFENIKEIGSEDTLFNYKLLLDTKKIVSNNKVNYNQLFRNGSTMRTYNKGYLLRLSNLIDKIIEISDDYRVATIFYIHFMGRYSKLIIEFSKNKQKDLIYEYKDAMEKKTFIECTKNVLVNKDKILNKLGYRSNGIIIMKIKALLLLLRCYGIRAKLEQMI</sequence>
<dbReference type="InterPro" id="IPR001173">
    <property type="entry name" value="Glyco_trans_2-like"/>
</dbReference>
<dbReference type="InterPro" id="IPR029044">
    <property type="entry name" value="Nucleotide-diphossugar_trans"/>
</dbReference>
<keyword evidence="2 4" id="KW-0808">Transferase</keyword>
<dbReference type="OrthoDB" id="9807674at2"/>
<protein>
    <submittedName>
        <fullName evidence="4">Putative glycosyltransferase EpsJ</fullName>
        <ecNumber evidence="4">2.4.-.-</ecNumber>
        <ecNumber evidence="4">2.4.1.212</ecNumber>
    </submittedName>
</protein>
<evidence type="ECO:0000256" key="1">
    <source>
        <dbReference type="ARBA" id="ARBA00022676"/>
    </source>
</evidence>
<name>A0A174GQQ2_9CLOT</name>
<gene>
    <name evidence="4" type="primary">epsJ2</name>
    <name evidence="4" type="ORF">ERS852471_01968</name>
</gene>
<dbReference type="PANTHER" id="PTHR22916">
    <property type="entry name" value="GLYCOSYLTRANSFERASE"/>
    <property type="match status" value="1"/>
</dbReference>
<dbReference type="PANTHER" id="PTHR22916:SF51">
    <property type="entry name" value="GLYCOSYLTRANSFERASE EPSH-RELATED"/>
    <property type="match status" value="1"/>
</dbReference>
<dbReference type="EMBL" id="CYZX01000012">
    <property type="protein sequence ID" value="CUO65032.1"/>
    <property type="molecule type" value="Genomic_DNA"/>
</dbReference>
<evidence type="ECO:0000313" key="5">
    <source>
        <dbReference type="Proteomes" id="UP000095594"/>
    </source>
</evidence>
<dbReference type="GO" id="GO:0050501">
    <property type="term" value="F:hyaluronan synthase activity"/>
    <property type="evidence" value="ECO:0007669"/>
    <property type="project" value="UniProtKB-EC"/>
</dbReference>
<proteinExistence type="predicted"/>
<organism evidence="4 5">
    <name type="scientific">Clostridium disporicum</name>
    <dbReference type="NCBI Taxonomy" id="84024"/>
    <lineage>
        <taxon>Bacteria</taxon>
        <taxon>Bacillati</taxon>
        <taxon>Bacillota</taxon>
        <taxon>Clostridia</taxon>
        <taxon>Eubacteriales</taxon>
        <taxon>Clostridiaceae</taxon>
        <taxon>Clostridium</taxon>
    </lineage>
</organism>
<dbReference type="Gene3D" id="3.90.550.10">
    <property type="entry name" value="Spore Coat Polysaccharide Biosynthesis Protein SpsA, Chain A"/>
    <property type="match status" value="1"/>
</dbReference>